<reference evidence="2 3" key="2">
    <citation type="journal article" date="2017" name="Genome Biol.">
        <title>New reference genome sequences of hot pepper reveal the massive evolution of plant disease-resistance genes by retroduplication.</title>
        <authorList>
            <person name="Kim S."/>
            <person name="Park J."/>
            <person name="Yeom S.I."/>
            <person name="Kim Y.M."/>
            <person name="Seo E."/>
            <person name="Kim K.T."/>
            <person name="Kim M.S."/>
            <person name="Lee J.M."/>
            <person name="Cheong K."/>
            <person name="Shin H.S."/>
            <person name="Kim S.B."/>
            <person name="Han K."/>
            <person name="Lee J."/>
            <person name="Park M."/>
            <person name="Lee H.A."/>
            <person name="Lee H.Y."/>
            <person name="Lee Y."/>
            <person name="Oh S."/>
            <person name="Lee J.H."/>
            <person name="Choi E."/>
            <person name="Choi E."/>
            <person name="Lee S.E."/>
            <person name="Jeon J."/>
            <person name="Kim H."/>
            <person name="Choi G."/>
            <person name="Song H."/>
            <person name="Lee J."/>
            <person name="Lee S.C."/>
            <person name="Kwon J.K."/>
            <person name="Lee H.Y."/>
            <person name="Koo N."/>
            <person name="Hong Y."/>
            <person name="Kim R.W."/>
            <person name="Kang W.H."/>
            <person name="Huh J.H."/>
            <person name="Kang B.C."/>
            <person name="Yang T.J."/>
            <person name="Lee Y.H."/>
            <person name="Bennetzen J.L."/>
            <person name="Choi D."/>
        </authorList>
    </citation>
    <scope>NUCLEOTIDE SEQUENCE [LARGE SCALE GENOMIC DNA]</scope>
    <source>
        <strain evidence="3">cv. CM334</strain>
    </source>
</reference>
<evidence type="ECO:0000256" key="1">
    <source>
        <dbReference type="SAM" id="MobiDB-lite"/>
    </source>
</evidence>
<feature type="region of interest" description="Disordered" evidence="1">
    <location>
        <begin position="62"/>
        <end position="83"/>
    </location>
</feature>
<comment type="caution">
    <text evidence="2">The sequence shown here is derived from an EMBL/GenBank/DDBJ whole genome shotgun (WGS) entry which is preliminary data.</text>
</comment>
<accession>A0A2G2ZB92</accession>
<name>A0A2G2ZB92_CAPAN</name>
<dbReference type="STRING" id="4072.A0A2G2ZB92"/>
<feature type="region of interest" description="Disordered" evidence="1">
    <location>
        <begin position="164"/>
        <end position="192"/>
    </location>
</feature>
<gene>
    <name evidence="2" type="ORF">T459_17291</name>
</gene>
<evidence type="ECO:0000313" key="2">
    <source>
        <dbReference type="EMBL" id="PHT79239.1"/>
    </source>
</evidence>
<organism evidence="2 3">
    <name type="scientific">Capsicum annuum</name>
    <name type="common">Capsicum pepper</name>
    <dbReference type="NCBI Taxonomy" id="4072"/>
    <lineage>
        <taxon>Eukaryota</taxon>
        <taxon>Viridiplantae</taxon>
        <taxon>Streptophyta</taxon>
        <taxon>Embryophyta</taxon>
        <taxon>Tracheophyta</taxon>
        <taxon>Spermatophyta</taxon>
        <taxon>Magnoliopsida</taxon>
        <taxon>eudicotyledons</taxon>
        <taxon>Gunneridae</taxon>
        <taxon>Pentapetalae</taxon>
        <taxon>asterids</taxon>
        <taxon>lamiids</taxon>
        <taxon>Solanales</taxon>
        <taxon>Solanaceae</taxon>
        <taxon>Solanoideae</taxon>
        <taxon>Capsiceae</taxon>
        <taxon>Capsicum</taxon>
    </lineage>
</organism>
<protein>
    <submittedName>
        <fullName evidence="2">Uncharacterized protein</fullName>
    </submittedName>
</protein>
<reference evidence="2 3" key="1">
    <citation type="journal article" date="2014" name="Nat. Genet.">
        <title>Genome sequence of the hot pepper provides insights into the evolution of pungency in Capsicum species.</title>
        <authorList>
            <person name="Kim S."/>
            <person name="Park M."/>
            <person name="Yeom S.I."/>
            <person name="Kim Y.M."/>
            <person name="Lee J.M."/>
            <person name="Lee H.A."/>
            <person name="Seo E."/>
            <person name="Choi J."/>
            <person name="Cheong K."/>
            <person name="Kim K.T."/>
            <person name="Jung K."/>
            <person name="Lee G.W."/>
            <person name="Oh S.K."/>
            <person name="Bae C."/>
            <person name="Kim S.B."/>
            <person name="Lee H.Y."/>
            <person name="Kim S.Y."/>
            <person name="Kim M.S."/>
            <person name="Kang B.C."/>
            <person name="Jo Y.D."/>
            <person name="Yang H.B."/>
            <person name="Jeong H.J."/>
            <person name="Kang W.H."/>
            <person name="Kwon J.K."/>
            <person name="Shin C."/>
            <person name="Lim J.Y."/>
            <person name="Park J.H."/>
            <person name="Huh J.H."/>
            <person name="Kim J.S."/>
            <person name="Kim B.D."/>
            <person name="Cohen O."/>
            <person name="Paran I."/>
            <person name="Suh M.C."/>
            <person name="Lee S.B."/>
            <person name="Kim Y.K."/>
            <person name="Shin Y."/>
            <person name="Noh S.J."/>
            <person name="Park J."/>
            <person name="Seo Y.S."/>
            <person name="Kwon S.Y."/>
            <person name="Kim H.A."/>
            <person name="Park J.M."/>
            <person name="Kim H.J."/>
            <person name="Choi S.B."/>
            <person name="Bosland P.W."/>
            <person name="Reeves G."/>
            <person name="Jo S.H."/>
            <person name="Lee B.W."/>
            <person name="Cho H.T."/>
            <person name="Choi H.S."/>
            <person name="Lee M.S."/>
            <person name="Yu Y."/>
            <person name="Do Choi Y."/>
            <person name="Park B.S."/>
            <person name="van Deynze A."/>
            <person name="Ashrafi H."/>
            <person name="Hill T."/>
            <person name="Kim W.T."/>
            <person name="Pai H.S."/>
            <person name="Ahn H.K."/>
            <person name="Yeam I."/>
            <person name="Giovannoni J.J."/>
            <person name="Rose J.K."/>
            <person name="Sorensen I."/>
            <person name="Lee S.J."/>
            <person name="Kim R.W."/>
            <person name="Choi I.Y."/>
            <person name="Choi B.S."/>
            <person name="Lim J.S."/>
            <person name="Lee Y.H."/>
            <person name="Choi D."/>
        </authorList>
    </citation>
    <scope>NUCLEOTIDE SEQUENCE [LARGE SCALE GENOMIC DNA]</scope>
    <source>
        <strain evidence="3">cv. CM334</strain>
    </source>
</reference>
<dbReference type="Gramene" id="PHT79239">
    <property type="protein sequence ID" value="PHT79239"/>
    <property type="gene ID" value="T459_17291"/>
</dbReference>
<keyword evidence="3" id="KW-1185">Reference proteome</keyword>
<dbReference type="AlphaFoldDB" id="A0A2G2ZB92"/>
<evidence type="ECO:0000313" key="3">
    <source>
        <dbReference type="Proteomes" id="UP000222542"/>
    </source>
</evidence>
<dbReference type="Proteomes" id="UP000222542">
    <property type="component" value="Unassembled WGS sequence"/>
</dbReference>
<dbReference type="EMBL" id="AYRZ02000006">
    <property type="protein sequence ID" value="PHT79239.1"/>
    <property type="molecule type" value="Genomic_DNA"/>
</dbReference>
<feature type="compositionally biased region" description="Basic and acidic residues" evidence="1">
    <location>
        <begin position="164"/>
        <end position="174"/>
    </location>
</feature>
<proteinExistence type="predicted"/>
<sequence length="263" mass="29557">MAADLLQMKWSTNLTPKRYNKDYGIPVSAQDMSKGAEKEDLQINDKKGDMSSLAYGNMLENLDFREPAREKDDGSRPSFQTREKSVKKIGKHMLFSASENATSVSIVQDVEDYSREESLRISGESGEERIVNADHDAMGGTCISDVARPSSIFVDSRDRCMESSSSDYKKKEDYPPASSGSPDIKDYRVPNYDSGPTLDKSIQSYLSNVANKRKLKTASNNVDILTIVRDKEPMRMARSLPNMWPHDNDFRSNPEDLHSPIVL</sequence>